<reference evidence="1 2" key="1">
    <citation type="journal article" date="2020" name="Mol. Biol. Evol.">
        <title>Distinct Expression and Methylation Patterns for Genes with Different Fates following a Single Whole-Genome Duplication in Flowering Plants.</title>
        <authorList>
            <person name="Shi T."/>
            <person name="Rahmani R.S."/>
            <person name="Gugger P.F."/>
            <person name="Wang M."/>
            <person name="Li H."/>
            <person name="Zhang Y."/>
            <person name="Li Z."/>
            <person name="Wang Q."/>
            <person name="Van de Peer Y."/>
            <person name="Marchal K."/>
            <person name="Chen J."/>
        </authorList>
    </citation>
    <scope>NUCLEOTIDE SEQUENCE [LARGE SCALE GENOMIC DNA]</scope>
    <source>
        <tissue evidence="1">Leaf</tissue>
    </source>
</reference>
<name>A0A822XKS3_NELNU</name>
<dbReference type="AlphaFoldDB" id="A0A822XKS3"/>
<dbReference type="Proteomes" id="UP000607653">
    <property type="component" value="Unassembled WGS sequence"/>
</dbReference>
<comment type="caution">
    <text evidence="1">The sequence shown here is derived from an EMBL/GenBank/DDBJ whole genome shotgun (WGS) entry which is preliminary data.</text>
</comment>
<sequence length="80" mass="8980">MVEVEAMLKASKALQKPAITAVIIGLLLTFDSHSALAASGENDGRSRRIRSRRAIRHFVSNRKPLFFVFSAVLRIVPFWI</sequence>
<organism evidence="1 2">
    <name type="scientific">Nelumbo nucifera</name>
    <name type="common">Sacred lotus</name>
    <dbReference type="NCBI Taxonomy" id="4432"/>
    <lineage>
        <taxon>Eukaryota</taxon>
        <taxon>Viridiplantae</taxon>
        <taxon>Streptophyta</taxon>
        <taxon>Embryophyta</taxon>
        <taxon>Tracheophyta</taxon>
        <taxon>Spermatophyta</taxon>
        <taxon>Magnoliopsida</taxon>
        <taxon>Proteales</taxon>
        <taxon>Nelumbonaceae</taxon>
        <taxon>Nelumbo</taxon>
    </lineage>
</organism>
<proteinExistence type="predicted"/>
<evidence type="ECO:0000313" key="1">
    <source>
        <dbReference type="EMBL" id="DAD19546.1"/>
    </source>
</evidence>
<evidence type="ECO:0000313" key="2">
    <source>
        <dbReference type="Proteomes" id="UP000607653"/>
    </source>
</evidence>
<gene>
    <name evidence="1" type="ORF">HUJ06_021009</name>
</gene>
<dbReference type="EMBL" id="DUZY01000001">
    <property type="protein sequence ID" value="DAD19546.1"/>
    <property type="molecule type" value="Genomic_DNA"/>
</dbReference>
<protein>
    <submittedName>
        <fullName evidence="1">Uncharacterized protein</fullName>
    </submittedName>
</protein>
<keyword evidence="2" id="KW-1185">Reference proteome</keyword>
<accession>A0A822XKS3</accession>